<dbReference type="Proteomes" id="UP000886476">
    <property type="component" value="Unassembled WGS sequence"/>
</dbReference>
<name>A0ABX2CNM9_9BRAD</name>
<evidence type="ECO:0000259" key="3">
    <source>
        <dbReference type="PROSITE" id="PS50110"/>
    </source>
</evidence>
<dbReference type="InterPro" id="IPR050595">
    <property type="entry name" value="Bact_response_regulator"/>
</dbReference>
<dbReference type="InterPro" id="IPR001789">
    <property type="entry name" value="Sig_transdc_resp-reg_receiver"/>
</dbReference>
<reference evidence="4" key="1">
    <citation type="submission" date="2020-05" db="EMBL/GenBank/DDBJ databases">
        <title>Nod-independent and nitrogen-fixing Bradyrhizobium aeschynomene sp. nov. isolated from nodules of Aeschynomene indica.</title>
        <authorList>
            <person name="Zhang Z."/>
        </authorList>
    </citation>
    <scope>NUCLEOTIDE SEQUENCE</scope>
    <source>
        <strain evidence="4">83012</strain>
    </source>
</reference>
<dbReference type="Pfam" id="PF00072">
    <property type="entry name" value="Response_reg"/>
    <property type="match status" value="1"/>
</dbReference>
<keyword evidence="1 2" id="KW-0597">Phosphoprotein</keyword>
<dbReference type="PANTHER" id="PTHR44591:SF23">
    <property type="entry name" value="CHEY SUBFAMILY"/>
    <property type="match status" value="1"/>
</dbReference>
<keyword evidence="5" id="KW-1185">Reference proteome</keyword>
<dbReference type="RefSeq" id="WP_172115186.1">
    <property type="nucleotide sequence ID" value="NZ_JABFDN010000023.1"/>
</dbReference>
<accession>A0ABX2CNM9</accession>
<dbReference type="SMART" id="SM00448">
    <property type="entry name" value="REC"/>
    <property type="match status" value="1"/>
</dbReference>
<feature type="domain" description="Response regulatory" evidence="3">
    <location>
        <begin position="3"/>
        <end position="124"/>
    </location>
</feature>
<organism evidence="4 5">
    <name type="scientific">Bradyrhizobium aeschynomenes</name>
    <dbReference type="NCBI Taxonomy" id="2734909"/>
    <lineage>
        <taxon>Bacteria</taxon>
        <taxon>Pseudomonadati</taxon>
        <taxon>Pseudomonadota</taxon>
        <taxon>Alphaproteobacteria</taxon>
        <taxon>Hyphomicrobiales</taxon>
        <taxon>Nitrobacteraceae</taxon>
        <taxon>Bradyrhizobium</taxon>
    </lineage>
</organism>
<comment type="caution">
    <text evidence="4">The sequence shown here is derived from an EMBL/GenBank/DDBJ whole genome shotgun (WGS) entry which is preliminary data.</text>
</comment>
<evidence type="ECO:0000256" key="2">
    <source>
        <dbReference type="PROSITE-ProRule" id="PRU00169"/>
    </source>
</evidence>
<evidence type="ECO:0000313" key="4">
    <source>
        <dbReference type="EMBL" id="NPU69796.1"/>
    </source>
</evidence>
<dbReference type="InterPro" id="IPR011006">
    <property type="entry name" value="CheY-like_superfamily"/>
</dbReference>
<evidence type="ECO:0000256" key="1">
    <source>
        <dbReference type="ARBA" id="ARBA00022553"/>
    </source>
</evidence>
<dbReference type="PANTHER" id="PTHR44591">
    <property type="entry name" value="STRESS RESPONSE REGULATOR PROTEIN 1"/>
    <property type="match status" value="1"/>
</dbReference>
<feature type="modified residue" description="4-aspartylphosphate" evidence="2">
    <location>
        <position position="52"/>
    </location>
</feature>
<proteinExistence type="predicted"/>
<dbReference type="SUPFAM" id="SSF52172">
    <property type="entry name" value="CheY-like"/>
    <property type="match status" value="1"/>
</dbReference>
<evidence type="ECO:0000313" key="5">
    <source>
        <dbReference type="Proteomes" id="UP000886476"/>
    </source>
</evidence>
<sequence>MAKILVVDDDPVMQLTIQRVLEHAGHAVGIARDGQKALARFRSERFDLVVLDIFMPGMDGLEAMRMILKQTPGVPIIMTSGRSHAPNSVSEPDYLTMATKLGAVSALPKPFKPATLLAMVSDCLASAGKPSAPPRPGNDAVPNS</sequence>
<dbReference type="PROSITE" id="PS50110">
    <property type="entry name" value="RESPONSE_REGULATORY"/>
    <property type="match status" value="1"/>
</dbReference>
<dbReference type="EMBL" id="JABFDN010000023">
    <property type="protein sequence ID" value="NPU69796.1"/>
    <property type="molecule type" value="Genomic_DNA"/>
</dbReference>
<dbReference type="Gene3D" id="3.40.50.2300">
    <property type="match status" value="1"/>
</dbReference>
<protein>
    <submittedName>
        <fullName evidence="4">Response regulator</fullName>
    </submittedName>
</protein>
<gene>
    <name evidence="4" type="ORF">HL667_32730</name>
</gene>